<proteinExistence type="predicted"/>
<name>A0ACB9E4J9_CICIN</name>
<protein>
    <submittedName>
        <fullName evidence="1">Uncharacterized protein</fullName>
    </submittedName>
</protein>
<sequence length="897" mass="103513">MRPQREVTNRDDRNRPPITPVVGEGQREPVTIHTEVGGSGEPKDCSYETFRKCKPNDFFGTDDPIIARNWLTHIEKVFQKGLESEPKWEEFKIKFMKEYCSNTAMKSLEEDFLRLQQGMRSVQEYTTEFNEKAKFAAHQQIVEAAKSREKELRMQDNEKKGDQGSGGQKRKWEGKQEGSSQKQPVPSYQFRSDSRKTENKWCERHRRKHAGNCDTSTPSLMCYQCGKTGHMDRDCLEKSRVCFNCGESGHIHPDCPKPRTDSRHETPRAGRGDNRGDRRDRGGGKVRTRAFQMTVEEARDRPDVITGIFSLNSLRAPMVFDTDASISFISVPFASRINVPVSKMSESLIVDVADGRDVIVNSQYINCRLEINGISFLIDLKPMTTRAFDVIVGMDWLDDNRANMDFHGKTISVRTPSGSQTLIRGERRFQHISVVSFARARRYTERGALLFMAHVTPIETEHSTVKNVEIVRDFADVFPDDLPGLPPNRQIEFVIDLVSGAKLIARAPYRLAPFEMEELKKQLQELLDRDYRELNKIIVKNRYPLPRIDDLFDQLEGAVYFSKIDLRSRYHQLRVRESDVPKTAFRTRYDHYEFLVMPFGLTNAPAAFMDLMNRACHSFLDKFVIVFIDDILIYSKSWDEHKQHLQLVLNLLRKEKLYAKFSKCEFWMQEIQFLGHVINREGVKVDPAKIEAGMSWAPPKNPTEVRSFLGLAGYYRRFIEKFSSIALPLTKLTRKTKKFIWAEAQQEAFEKLRRALCEAPVLTLPQGVEDFVLFTDASQIGLGCVLIQRRWMDLLKDYECEILYHPGKANVVADALSRKEPPIRVVSARMGVISKLPEMIQRAQREANDMKSERMVAYVDKLVENAQGVKTFQGRVWVPRYGETRQLLLEDAHGTRY</sequence>
<organism evidence="1 2">
    <name type="scientific">Cichorium intybus</name>
    <name type="common">Chicory</name>
    <dbReference type="NCBI Taxonomy" id="13427"/>
    <lineage>
        <taxon>Eukaryota</taxon>
        <taxon>Viridiplantae</taxon>
        <taxon>Streptophyta</taxon>
        <taxon>Embryophyta</taxon>
        <taxon>Tracheophyta</taxon>
        <taxon>Spermatophyta</taxon>
        <taxon>Magnoliopsida</taxon>
        <taxon>eudicotyledons</taxon>
        <taxon>Gunneridae</taxon>
        <taxon>Pentapetalae</taxon>
        <taxon>asterids</taxon>
        <taxon>campanulids</taxon>
        <taxon>Asterales</taxon>
        <taxon>Asteraceae</taxon>
        <taxon>Cichorioideae</taxon>
        <taxon>Cichorieae</taxon>
        <taxon>Cichoriinae</taxon>
        <taxon>Cichorium</taxon>
    </lineage>
</organism>
<reference evidence="1 2" key="2">
    <citation type="journal article" date="2022" name="Mol. Ecol. Resour.">
        <title>The genomes of chicory, endive, great burdock and yacon provide insights into Asteraceae paleo-polyploidization history and plant inulin production.</title>
        <authorList>
            <person name="Fan W."/>
            <person name="Wang S."/>
            <person name="Wang H."/>
            <person name="Wang A."/>
            <person name="Jiang F."/>
            <person name="Liu H."/>
            <person name="Zhao H."/>
            <person name="Xu D."/>
            <person name="Zhang Y."/>
        </authorList>
    </citation>
    <scope>NUCLEOTIDE SEQUENCE [LARGE SCALE GENOMIC DNA]</scope>
    <source>
        <strain evidence="2">cv. Punajuju</strain>
        <tissue evidence="1">Leaves</tissue>
    </source>
</reference>
<evidence type="ECO:0000313" key="1">
    <source>
        <dbReference type="EMBL" id="KAI3753610.1"/>
    </source>
</evidence>
<accession>A0ACB9E4J9</accession>
<keyword evidence="2" id="KW-1185">Reference proteome</keyword>
<dbReference type="Proteomes" id="UP001055811">
    <property type="component" value="Linkage Group LG04"/>
</dbReference>
<dbReference type="EMBL" id="CM042012">
    <property type="protein sequence ID" value="KAI3753610.1"/>
    <property type="molecule type" value="Genomic_DNA"/>
</dbReference>
<evidence type="ECO:0000313" key="2">
    <source>
        <dbReference type="Proteomes" id="UP001055811"/>
    </source>
</evidence>
<reference evidence="2" key="1">
    <citation type="journal article" date="2022" name="Mol. Ecol. Resour.">
        <title>The genomes of chicory, endive, great burdock and yacon provide insights into Asteraceae palaeo-polyploidization history and plant inulin production.</title>
        <authorList>
            <person name="Fan W."/>
            <person name="Wang S."/>
            <person name="Wang H."/>
            <person name="Wang A."/>
            <person name="Jiang F."/>
            <person name="Liu H."/>
            <person name="Zhao H."/>
            <person name="Xu D."/>
            <person name="Zhang Y."/>
        </authorList>
    </citation>
    <scope>NUCLEOTIDE SEQUENCE [LARGE SCALE GENOMIC DNA]</scope>
    <source>
        <strain evidence="2">cv. Punajuju</strain>
    </source>
</reference>
<comment type="caution">
    <text evidence="1">The sequence shown here is derived from an EMBL/GenBank/DDBJ whole genome shotgun (WGS) entry which is preliminary data.</text>
</comment>
<gene>
    <name evidence="1" type="ORF">L2E82_25669</name>
</gene>